<protein>
    <recommendedName>
        <fullName evidence="2">Protein kinase domain-containing protein</fullName>
    </recommendedName>
</protein>
<keyword evidence="1" id="KW-0067">ATP-binding</keyword>
<dbReference type="InterPro" id="IPR000719">
    <property type="entry name" value="Prot_kinase_dom"/>
</dbReference>
<dbReference type="InterPro" id="IPR050235">
    <property type="entry name" value="CK1_Ser-Thr_kinase"/>
</dbReference>
<name>A0AAF3EDF2_9BILA</name>
<dbReference type="InterPro" id="IPR017441">
    <property type="entry name" value="Protein_kinase_ATP_BS"/>
</dbReference>
<dbReference type="GO" id="GO:0005524">
    <property type="term" value="F:ATP binding"/>
    <property type="evidence" value="ECO:0007669"/>
    <property type="project" value="UniProtKB-UniRule"/>
</dbReference>
<dbReference type="SUPFAM" id="SSF56112">
    <property type="entry name" value="Protein kinase-like (PK-like)"/>
    <property type="match status" value="1"/>
</dbReference>
<reference evidence="4" key="1">
    <citation type="submission" date="2024-02" db="UniProtKB">
        <authorList>
            <consortium name="WormBaseParasite"/>
        </authorList>
    </citation>
    <scope>IDENTIFICATION</scope>
</reference>
<dbReference type="PANTHER" id="PTHR11909">
    <property type="entry name" value="CASEIN KINASE-RELATED"/>
    <property type="match status" value="1"/>
</dbReference>
<dbReference type="SMART" id="SM00220">
    <property type="entry name" value="S_TKc"/>
    <property type="match status" value="1"/>
</dbReference>
<evidence type="ECO:0000313" key="4">
    <source>
        <dbReference type="WBParaSite" id="MBELARI_LOCUS1200"/>
    </source>
</evidence>
<organism evidence="3 4">
    <name type="scientific">Mesorhabditis belari</name>
    <dbReference type="NCBI Taxonomy" id="2138241"/>
    <lineage>
        <taxon>Eukaryota</taxon>
        <taxon>Metazoa</taxon>
        <taxon>Ecdysozoa</taxon>
        <taxon>Nematoda</taxon>
        <taxon>Chromadorea</taxon>
        <taxon>Rhabditida</taxon>
        <taxon>Rhabditina</taxon>
        <taxon>Rhabditomorpha</taxon>
        <taxon>Rhabditoidea</taxon>
        <taxon>Rhabditidae</taxon>
        <taxon>Mesorhabditinae</taxon>
        <taxon>Mesorhabditis</taxon>
    </lineage>
</organism>
<evidence type="ECO:0000313" key="3">
    <source>
        <dbReference type="Proteomes" id="UP000887575"/>
    </source>
</evidence>
<feature type="binding site" evidence="1">
    <location>
        <position position="57"/>
    </location>
    <ligand>
        <name>ATP</name>
        <dbReference type="ChEBI" id="CHEBI:30616"/>
    </ligand>
</feature>
<dbReference type="GO" id="GO:0004672">
    <property type="term" value="F:protein kinase activity"/>
    <property type="evidence" value="ECO:0007669"/>
    <property type="project" value="InterPro"/>
</dbReference>
<dbReference type="PROSITE" id="PS00107">
    <property type="entry name" value="PROTEIN_KINASE_ATP"/>
    <property type="match status" value="1"/>
</dbReference>
<dbReference type="WBParaSite" id="MBELARI_LOCUS1200">
    <property type="protein sequence ID" value="MBELARI_LOCUS1200"/>
    <property type="gene ID" value="MBELARI_LOCUS1200"/>
</dbReference>
<proteinExistence type="predicted"/>
<evidence type="ECO:0000256" key="1">
    <source>
        <dbReference type="PROSITE-ProRule" id="PRU10141"/>
    </source>
</evidence>
<keyword evidence="3" id="KW-1185">Reference proteome</keyword>
<accession>A0AAF3EDF2</accession>
<keyword evidence="1" id="KW-0547">Nucleotide-binding</keyword>
<sequence>MTSEDESWYAEVGIKPGAILEGGKSTYIIDRLLGEGGFGAVFKIYDKNDSKLCYAMKIEKKIENKIHSKLKMEISILKMVANVRKGPSERNHFTAIIDRGKKEYYYFLIMQLVGKSLQDLKKERPMNVFSLSTGLGVGMQCLEAVEDLHKHAFIHRDLKPANYACGLDKQMHTVYILDFGIARKYTNDKGELKTPRAKVRFKGTVRFASLACHRCIEMSVKDDVESWFYLLLDLIVKEGLPWKNIQDRNDVQKLKEEFREKRDLYGTLKCKNDYQDILTYIDRLEYTDHVDYQFIYKKIKLIALDEGCTVKEMIHDFERHFEEIGEWLKAKKVAEDEMKKFLSMFKDSCDQILWLNTGYHLDYREKEELNVETLRKRLLTVKKQMDGYPEVKEEFLTSLIDFEKSLRKMFEQSLRKYDVKNGLQKLINDRSVELWMDFIVEKTTVFSFFLH</sequence>
<feature type="domain" description="Protein kinase" evidence="2">
    <location>
        <begin position="27"/>
        <end position="301"/>
    </location>
</feature>
<dbReference type="FunFam" id="1.10.510.10:FF:000967">
    <property type="entry name" value="Protein CBG11274"/>
    <property type="match status" value="1"/>
</dbReference>
<dbReference type="AlphaFoldDB" id="A0AAF3EDF2"/>
<evidence type="ECO:0000259" key="2">
    <source>
        <dbReference type="PROSITE" id="PS50011"/>
    </source>
</evidence>
<dbReference type="InterPro" id="IPR011009">
    <property type="entry name" value="Kinase-like_dom_sf"/>
</dbReference>
<dbReference type="PROSITE" id="PS50011">
    <property type="entry name" value="PROTEIN_KINASE_DOM"/>
    <property type="match status" value="1"/>
</dbReference>
<dbReference type="Gene3D" id="1.10.510.10">
    <property type="entry name" value="Transferase(Phosphotransferase) domain 1"/>
    <property type="match status" value="1"/>
</dbReference>
<dbReference type="Proteomes" id="UP000887575">
    <property type="component" value="Unassembled WGS sequence"/>
</dbReference>
<dbReference type="Pfam" id="PF00069">
    <property type="entry name" value="Pkinase"/>
    <property type="match status" value="1"/>
</dbReference>